<keyword evidence="3" id="KW-1185">Reference proteome</keyword>
<gene>
    <name evidence="2" type="ORF">E2562_033675</name>
</gene>
<dbReference type="Proteomes" id="UP000479710">
    <property type="component" value="Unassembled WGS sequence"/>
</dbReference>
<reference evidence="2 3" key="1">
    <citation type="submission" date="2019-11" db="EMBL/GenBank/DDBJ databases">
        <title>Whole genome sequence of Oryza granulata.</title>
        <authorList>
            <person name="Li W."/>
        </authorList>
    </citation>
    <scope>NUCLEOTIDE SEQUENCE [LARGE SCALE GENOMIC DNA]</scope>
    <source>
        <strain evidence="3">cv. Menghai</strain>
        <tissue evidence="2">Leaf</tissue>
    </source>
</reference>
<accession>A0A6G1E629</accession>
<protein>
    <submittedName>
        <fullName evidence="2">Uncharacterized protein</fullName>
    </submittedName>
</protein>
<dbReference type="AlphaFoldDB" id="A0A6G1E629"/>
<evidence type="ECO:0000256" key="1">
    <source>
        <dbReference type="SAM" id="MobiDB-lite"/>
    </source>
</evidence>
<evidence type="ECO:0000313" key="2">
    <source>
        <dbReference type="EMBL" id="KAF0920177.1"/>
    </source>
</evidence>
<evidence type="ECO:0000313" key="3">
    <source>
        <dbReference type="Proteomes" id="UP000479710"/>
    </source>
</evidence>
<feature type="compositionally biased region" description="Basic and acidic residues" evidence="1">
    <location>
        <begin position="54"/>
        <end position="69"/>
    </location>
</feature>
<feature type="region of interest" description="Disordered" evidence="1">
    <location>
        <begin position="1"/>
        <end position="69"/>
    </location>
</feature>
<sequence>MRMTRNMPAEECRHEWSLPMGDGHRRSTGAGGRRRCRGRGGSPRRGPPRWRRLVGAEERKMSGGSEKQR</sequence>
<dbReference type="EMBL" id="SPHZ02000005">
    <property type="protein sequence ID" value="KAF0920177.1"/>
    <property type="molecule type" value="Genomic_DNA"/>
</dbReference>
<proteinExistence type="predicted"/>
<name>A0A6G1E629_9ORYZ</name>
<organism evidence="2 3">
    <name type="scientific">Oryza meyeriana var. granulata</name>
    <dbReference type="NCBI Taxonomy" id="110450"/>
    <lineage>
        <taxon>Eukaryota</taxon>
        <taxon>Viridiplantae</taxon>
        <taxon>Streptophyta</taxon>
        <taxon>Embryophyta</taxon>
        <taxon>Tracheophyta</taxon>
        <taxon>Spermatophyta</taxon>
        <taxon>Magnoliopsida</taxon>
        <taxon>Liliopsida</taxon>
        <taxon>Poales</taxon>
        <taxon>Poaceae</taxon>
        <taxon>BOP clade</taxon>
        <taxon>Oryzoideae</taxon>
        <taxon>Oryzeae</taxon>
        <taxon>Oryzinae</taxon>
        <taxon>Oryza</taxon>
        <taxon>Oryza meyeriana</taxon>
    </lineage>
</organism>
<comment type="caution">
    <text evidence="2">The sequence shown here is derived from an EMBL/GenBank/DDBJ whole genome shotgun (WGS) entry which is preliminary data.</text>
</comment>